<keyword evidence="1" id="KW-0472">Membrane</keyword>
<dbReference type="InterPro" id="IPR052343">
    <property type="entry name" value="Retrotransposon-Effector_Assoc"/>
</dbReference>
<keyword evidence="1" id="KW-0812">Transmembrane</keyword>
<reference evidence="3" key="1">
    <citation type="submission" date="2020-06" db="EMBL/GenBank/DDBJ databases">
        <authorList>
            <person name="Li T."/>
            <person name="Hu X."/>
            <person name="Zhang T."/>
            <person name="Song X."/>
            <person name="Zhang H."/>
            <person name="Dai N."/>
            <person name="Sheng W."/>
            <person name="Hou X."/>
            <person name="Wei L."/>
        </authorList>
    </citation>
    <scope>NUCLEOTIDE SEQUENCE</scope>
    <source>
        <strain evidence="3">G02</strain>
        <tissue evidence="3">Leaf</tissue>
    </source>
</reference>
<dbReference type="InterPro" id="IPR000477">
    <property type="entry name" value="RT_dom"/>
</dbReference>
<name>A0AAW2UBT9_SESRA</name>
<protein>
    <recommendedName>
        <fullName evidence="2">Reverse transcriptase domain-containing protein</fullName>
    </recommendedName>
</protein>
<dbReference type="PANTHER" id="PTHR46890:SF48">
    <property type="entry name" value="RNA-DIRECTED DNA POLYMERASE"/>
    <property type="match status" value="1"/>
</dbReference>
<sequence length="191" mass="22117">MHMTPLEWDFILAMLRLFGFPARFIAWIEECISSTFFSVSINGELHGFFPGARGLRQGDPVSPFLFVLAMEVLQLLLAQQVEQSEHFQFHWQCKKGPETVGVPLDTRLSQVIRDGDQNWPMIIDVDHREIVERLPQLYTSDHIIWKSASGLFSKLRLFGYFNRIAPRWYGIHSLWALFASLRIVTCYGLLS</sequence>
<reference evidence="3" key="2">
    <citation type="journal article" date="2024" name="Plant">
        <title>Genomic evolution and insights into agronomic trait innovations of Sesamum species.</title>
        <authorList>
            <person name="Miao H."/>
            <person name="Wang L."/>
            <person name="Qu L."/>
            <person name="Liu H."/>
            <person name="Sun Y."/>
            <person name="Le M."/>
            <person name="Wang Q."/>
            <person name="Wei S."/>
            <person name="Zheng Y."/>
            <person name="Lin W."/>
            <person name="Duan Y."/>
            <person name="Cao H."/>
            <person name="Xiong S."/>
            <person name="Wang X."/>
            <person name="Wei L."/>
            <person name="Li C."/>
            <person name="Ma Q."/>
            <person name="Ju M."/>
            <person name="Zhao R."/>
            <person name="Li G."/>
            <person name="Mu C."/>
            <person name="Tian Q."/>
            <person name="Mei H."/>
            <person name="Zhang T."/>
            <person name="Gao T."/>
            <person name="Zhang H."/>
        </authorList>
    </citation>
    <scope>NUCLEOTIDE SEQUENCE</scope>
    <source>
        <strain evidence="3">G02</strain>
    </source>
</reference>
<proteinExistence type="predicted"/>
<organism evidence="3">
    <name type="scientific">Sesamum radiatum</name>
    <name type="common">Black benniseed</name>
    <dbReference type="NCBI Taxonomy" id="300843"/>
    <lineage>
        <taxon>Eukaryota</taxon>
        <taxon>Viridiplantae</taxon>
        <taxon>Streptophyta</taxon>
        <taxon>Embryophyta</taxon>
        <taxon>Tracheophyta</taxon>
        <taxon>Spermatophyta</taxon>
        <taxon>Magnoliopsida</taxon>
        <taxon>eudicotyledons</taxon>
        <taxon>Gunneridae</taxon>
        <taxon>Pentapetalae</taxon>
        <taxon>asterids</taxon>
        <taxon>lamiids</taxon>
        <taxon>Lamiales</taxon>
        <taxon>Pedaliaceae</taxon>
        <taxon>Sesamum</taxon>
    </lineage>
</organism>
<dbReference type="EMBL" id="JACGWJ010000006">
    <property type="protein sequence ID" value="KAL0414432.1"/>
    <property type="molecule type" value="Genomic_DNA"/>
</dbReference>
<dbReference type="PANTHER" id="PTHR46890">
    <property type="entry name" value="NON-LTR RETROLELEMENT REVERSE TRANSCRIPTASE-LIKE PROTEIN-RELATED"/>
    <property type="match status" value="1"/>
</dbReference>
<dbReference type="SUPFAM" id="SSF56672">
    <property type="entry name" value="DNA/RNA polymerases"/>
    <property type="match status" value="1"/>
</dbReference>
<feature type="transmembrane region" description="Helical" evidence="1">
    <location>
        <begin position="168"/>
        <end position="190"/>
    </location>
</feature>
<evidence type="ECO:0000259" key="2">
    <source>
        <dbReference type="Pfam" id="PF00078"/>
    </source>
</evidence>
<feature type="domain" description="Reverse transcriptase" evidence="2">
    <location>
        <begin position="7"/>
        <end position="83"/>
    </location>
</feature>
<dbReference type="InterPro" id="IPR043502">
    <property type="entry name" value="DNA/RNA_pol_sf"/>
</dbReference>
<gene>
    <name evidence="3" type="ORF">Sradi_1644900</name>
</gene>
<accession>A0AAW2UBT9</accession>
<dbReference type="Pfam" id="PF00078">
    <property type="entry name" value="RVT_1"/>
    <property type="match status" value="1"/>
</dbReference>
<keyword evidence="1" id="KW-1133">Transmembrane helix</keyword>
<evidence type="ECO:0000256" key="1">
    <source>
        <dbReference type="SAM" id="Phobius"/>
    </source>
</evidence>
<dbReference type="AlphaFoldDB" id="A0AAW2UBT9"/>
<comment type="caution">
    <text evidence="3">The sequence shown here is derived from an EMBL/GenBank/DDBJ whole genome shotgun (WGS) entry which is preliminary data.</text>
</comment>
<evidence type="ECO:0000313" key="3">
    <source>
        <dbReference type="EMBL" id="KAL0414432.1"/>
    </source>
</evidence>